<comment type="pathway">
    <text evidence="2">Protein modification; protein ubiquitination.</text>
</comment>
<dbReference type="RefSeq" id="XP_012867356.1">
    <property type="nucleotide sequence ID" value="XM_013011902.1"/>
</dbReference>
<dbReference type="InterPro" id="IPR018957">
    <property type="entry name" value="Znf_C3HC4_RING-type"/>
</dbReference>
<keyword evidence="9 10" id="KW-0862">Zinc</keyword>
<reference evidence="15" key="1">
    <citation type="submission" date="2025-08" db="UniProtKB">
        <authorList>
            <consortium name="RefSeq"/>
        </authorList>
    </citation>
    <scope>IDENTIFICATION</scope>
    <source>
        <tissue evidence="15">Kidney</tissue>
    </source>
</reference>
<dbReference type="Gene3D" id="4.10.1000.10">
    <property type="entry name" value="Zinc finger, CCCH-type"/>
    <property type="match status" value="1"/>
</dbReference>
<feature type="zinc finger region" description="C3H1-type" evidence="10">
    <location>
        <begin position="241"/>
        <end position="268"/>
    </location>
</feature>
<dbReference type="Pfam" id="PF15815">
    <property type="entry name" value="MKRN1_C"/>
    <property type="match status" value="1"/>
</dbReference>
<dbReference type="UniPathway" id="UPA00143"/>
<dbReference type="FunFam" id="3.30.40.10:FF:000117">
    <property type="entry name" value="Probable E3 ubiquitin-protein ligase makorin-1"/>
    <property type="match status" value="1"/>
</dbReference>
<feature type="zinc finger region" description="C3H1-type" evidence="10">
    <location>
        <begin position="397"/>
        <end position="426"/>
    </location>
</feature>
<evidence type="ECO:0000256" key="1">
    <source>
        <dbReference type="ARBA" id="ARBA00000900"/>
    </source>
</evidence>
<keyword evidence="4" id="KW-0808">Transferase</keyword>
<sequence length="517" mass="57125">MEDAAAPSGGREAPGAQARAEAAREGVSHPGLPVPEPSGASSRDVSGSPREASGPASFPVVPGPVHLRTAGSRQPQPAEGGHRPSSERKRSRDGWTKQIVCRYYLHGQCKEGDGCHYSHDLSRRQKARGGPGAPAQASAGRGPSTAAQSEPPAREMVAETPPATASSSSLSLIGSAAARGCPEAEGDVAGLEAAGGVAARGWVGAVEFVPGQPYRGRWDLPRGPMFPLPRPAPVREQRAVDAGMPLCRYAVRAHCFRGDTCPYLHGDACDMCGLHTLHPANAAQRDEHFRECIEAHERDMELSFAVQRSMDKVCGICMEVVYEKSDPNDRRFGILSSCSHTYCLSCIRRWRSATQFENRISKSCPQCRVPSSFVIPSNLWIEDEEEKEKLIQQYKEGMRNKHCRYFAQGRGHCPFGVFCFYKHEYPEGWGDFYQRPDEGDDGGGGGSAITYWHQVLEPVRVQEVYMPLKCRKKEHVLFRLASQLLKKFLSLRADVSFSHDELLLLHYQLEEYFYFYL</sequence>
<feature type="compositionally biased region" description="Low complexity" evidence="11">
    <location>
        <begin position="158"/>
        <end position="169"/>
    </location>
</feature>
<dbReference type="Gene3D" id="3.30.40.10">
    <property type="entry name" value="Zinc/RING finger domain, C3HC4 (zinc finger)"/>
    <property type="match status" value="1"/>
</dbReference>
<evidence type="ECO:0000256" key="11">
    <source>
        <dbReference type="SAM" id="MobiDB-lite"/>
    </source>
</evidence>
<protein>
    <recommendedName>
        <fullName evidence="3">RING-type E3 ubiquitin transferase</fullName>
        <ecNumber evidence="3">2.3.2.27</ecNumber>
    </recommendedName>
</protein>
<comment type="catalytic activity">
    <reaction evidence="1">
        <text>S-ubiquitinyl-[E2 ubiquitin-conjugating enzyme]-L-cysteine + [acceptor protein]-L-lysine = [E2 ubiquitin-conjugating enzyme]-L-cysteine + N(6)-ubiquitinyl-[acceptor protein]-L-lysine.</text>
        <dbReference type="EC" id="2.3.2.27"/>
    </reaction>
</comment>
<organism evidence="14 15">
    <name type="scientific">Dipodomys ordii</name>
    <name type="common">Ord's kangaroo rat</name>
    <dbReference type="NCBI Taxonomy" id="10020"/>
    <lineage>
        <taxon>Eukaryota</taxon>
        <taxon>Metazoa</taxon>
        <taxon>Chordata</taxon>
        <taxon>Craniata</taxon>
        <taxon>Vertebrata</taxon>
        <taxon>Euteleostomi</taxon>
        <taxon>Mammalia</taxon>
        <taxon>Eutheria</taxon>
        <taxon>Euarchontoglires</taxon>
        <taxon>Glires</taxon>
        <taxon>Rodentia</taxon>
        <taxon>Castorimorpha</taxon>
        <taxon>Heteromyidae</taxon>
        <taxon>Dipodomyinae</taxon>
        <taxon>Dipodomys</taxon>
    </lineage>
</organism>
<evidence type="ECO:0000256" key="10">
    <source>
        <dbReference type="PROSITE-ProRule" id="PRU00723"/>
    </source>
</evidence>
<evidence type="ECO:0000256" key="9">
    <source>
        <dbReference type="ARBA" id="ARBA00022833"/>
    </source>
</evidence>
<dbReference type="KEGG" id="dord:105982328"/>
<feature type="compositionally biased region" description="Basic and acidic residues" evidence="11">
    <location>
        <begin position="80"/>
        <end position="93"/>
    </location>
</feature>
<dbReference type="PANTHER" id="PTHR11224">
    <property type="entry name" value="MAKORIN-RELATED"/>
    <property type="match status" value="1"/>
</dbReference>
<dbReference type="InterPro" id="IPR001841">
    <property type="entry name" value="Znf_RING"/>
</dbReference>
<dbReference type="PROSITE" id="PS50103">
    <property type="entry name" value="ZF_C3H1"/>
    <property type="match status" value="3"/>
</dbReference>
<evidence type="ECO:0000259" key="12">
    <source>
        <dbReference type="PROSITE" id="PS50089"/>
    </source>
</evidence>
<dbReference type="SUPFAM" id="SSF90229">
    <property type="entry name" value="CCCH zinc finger"/>
    <property type="match status" value="1"/>
</dbReference>
<dbReference type="Pfam" id="PF00097">
    <property type="entry name" value="zf-C3HC4"/>
    <property type="match status" value="1"/>
</dbReference>
<evidence type="ECO:0000256" key="8">
    <source>
        <dbReference type="ARBA" id="ARBA00022786"/>
    </source>
</evidence>
<feature type="domain" description="C3H1-type" evidence="13">
    <location>
        <begin position="397"/>
        <end position="426"/>
    </location>
</feature>
<dbReference type="InParanoid" id="A0A1S3ESI4"/>
<dbReference type="InterPro" id="IPR031644">
    <property type="entry name" value="MKRN1_C"/>
</dbReference>
<feature type="domain" description="C3H1-type" evidence="13">
    <location>
        <begin position="95"/>
        <end position="122"/>
    </location>
</feature>
<evidence type="ECO:0000313" key="14">
    <source>
        <dbReference type="Proteomes" id="UP000081671"/>
    </source>
</evidence>
<feature type="compositionally biased region" description="Low complexity" evidence="11">
    <location>
        <begin position="133"/>
        <end position="144"/>
    </location>
</feature>
<feature type="zinc finger region" description="C3H1-type" evidence="10">
    <location>
        <begin position="95"/>
        <end position="122"/>
    </location>
</feature>
<proteinExistence type="predicted"/>
<dbReference type="PROSITE" id="PS50089">
    <property type="entry name" value="ZF_RING_2"/>
    <property type="match status" value="1"/>
</dbReference>
<evidence type="ECO:0000259" key="13">
    <source>
        <dbReference type="PROSITE" id="PS50103"/>
    </source>
</evidence>
<dbReference type="InterPro" id="IPR013083">
    <property type="entry name" value="Znf_RING/FYVE/PHD"/>
</dbReference>
<dbReference type="SMART" id="SM00356">
    <property type="entry name" value="ZnF_C3H1"/>
    <property type="match status" value="3"/>
</dbReference>
<evidence type="ECO:0000256" key="5">
    <source>
        <dbReference type="ARBA" id="ARBA00022723"/>
    </source>
</evidence>
<name>A0A1S3ESI4_DIPOR</name>
<dbReference type="InterPro" id="IPR017907">
    <property type="entry name" value="Znf_RING_CS"/>
</dbReference>
<gene>
    <name evidence="15" type="primary">Mkrn3</name>
</gene>
<feature type="domain" description="C3H1-type" evidence="13">
    <location>
        <begin position="241"/>
        <end position="268"/>
    </location>
</feature>
<evidence type="ECO:0000313" key="15">
    <source>
        <dbReference type="RefSeq" id="XP_012867356.1"/>
    </source>
</evidence>
<dbReference type="SMART" id="SM00184">
    <property type="entry name" value="RING"/>
    <property type="match status" value="1"/>
</dbReference>
<dbReference type="GO" id="GO:0061630">
    <property type="term" value="F:ubiquitin protein ligase activity"/>
    <property type="evidence" value="ECO:0007669"/>
    <property type="project" value="UniProtKB-EC"/>
</dbReference>
<accession>A0A1S3ESI4</accession>
<dbReference type="InterPro" id="IPR000571">
    <property type="entry name" value="Znf_CCCH"/>
</dbReference>
<dbReference type="EC" id="2.3.2.27" evidence="3"/>
<keyword evidence="8" id="KW-0833">Ubl conjugation pathway</keyword>
<dbReference type="InterPro" id="IPR036855">
    <property type="entry name" value="Znf_CCCH_sf"/>
</dbReference>
<dbReference type="FunCoup" id="A0A1S3ESI4">
    <property type="interactions" value="677"/>
</dbReference>
<dbReference type="InterPro" id="IPR045072">
    <property type="entry name" value="MKRN-like"/>
</dbReference>
<keyword evidence="7 10" id="KW-0863">Zinc-finger</keyword>
<dbReference type="CDD" id="cd16730">
    <property type="entry name" value="RING-HC_MKRN1_3"/>
    <property type="match status" value="1"/>
</dbReference>
<keyword evidence="6" id="KW-0677">Repeat</keyword>
<dbReference type="GeneID" id="105982328"/>
<dbReference type="GO" id="GO:0008270">
    <property type="term" value="F:zinc ion binding"/>
    <property type="evidence" value="ECO:0007669"/>
    <property type="project" value="UniProtKB-KW"/>
</dbReference>
<dbReference type="GO" id="GO:0000209">
    <property type="term" value="P:protein polyubiquitination"/>
    <property type="evidence" value="ECO:0007669"/>
    <property type="project" value="InterPro"/>
</dbReference>
<dbReference type="PANTHER" id="PTHR11224:SF38">
    <property type="entry name" value="E3 UBIQUITIN-PROTEIN LIGASE MAKORIN-3-RELATED"/>
    <property type="match status" value="1"/>
</dbReference>
<dbReference type="AlphaFoldDB" id="A0A1S3ESI4"/>
<dbReference type="CTD" id="7681"/>
<dbReference type="Pfam" id="PF14608">
    <property type="entry name" value="zf-CCCH_2"/>
    <property type="match status" value="3"/>
</dbReference>
<dbReference type="SUPFAM" id="SSF57850">
    <property type="entry name" value="RING/U-box"/>
    <property type="match status" value="1"/>
</dbReference>
<feature type="region of interest" description="Disordered" evidence="11">
    <location>
        <begin position="121"/>
        <end position="169"/>
    </location>
</feature>
<feature type="region of interest" description="Disordered" evidence="11">
    <location>
        <begin position="1"/>
        <end position="93"/>
    </location>
</feature>
<dbReference type="OrthoDB" id="411372at2759"/>
<evidence type="ECO:0000256" key="3">
    <source>
        <dbReference type="ARBA" id="ARBA00012483"/>
    </source>
</evidence>
<evidence type="ECO:0000256" key="2">
    <source>
        <dbReference type="ARBA" id="ARBA00004906"/>
    </source>
</evidence>
<feature type="compositionally biased region" description="Low complexity" evidence="11">
    <location>
        <begin position="9"/>
        <end position="20"/>
    </location>
</feature>
<dbReference type="PROSITE" id="PS00518">
    <property type="entry name" value="ZF_RING_1"/>
    <property type="match status" value="1"/>
</dbReference>
<keyword evidence="5 10" id="KW-0479">Metal-binding</keyword>
<feature type="domain" description="RING-type" evidence="12">
    <location>
        <begin position="314"/>
        <end position="368"/>
    </location>
</feature>
<evidence type="ECO:0000256" key="7">
    <source>
        <dbReference type="ARBA" id="ARBA00022771"/>
    </source>
</evidence>
<evidence type="ECO:0000256" key="4">
    <source>
        <dbReference type="ARBA" id="ARBA00022679"/>
    </source>
</evidence>
<dbReference type="STRING" id="10020.ENSDORP00000021721"/>
<keyword evidence="14" id="KW-1185">Reference proteome</keyword>
<evidence type="ECO:0000256" key="6">
    <source>
        <dbReference type="ARBA" id="ARBA00022737"/>
    </source>
</evidence>
<dbReference type="Proteomes" id="UP000081671">
    <property type="component" value="Unplaced"/>
</dbReference>